<accession>A0A392PLJ1</accession>
<dbReference type="Proteomes" id="UP000265520">
    <property type="component" value="Unassembled WGS sequence"/>
</dbReference>
<feature type="non-terminal residue" evidence="1">
    <location>
        <position position="1"/>
    </location>
</feature>
<keyword evidence="2" id="KW-1185">Reference proteome</keyword>
<evidence type="ECO:0000313" key="2">
    <source>
        <dbReference type="Proteomes" id="UP000265520"/>
    </source>
</evidence>
<organism evidence="1 2">
    <name type="scientific">Trifolium medium</name>
    <dbReference type="NCBI Taxonomy" id="97028"/>
    <lineage>
        <taxon>Eukaryota</taxon>
        <taxon>Viridiplantae</taxon>
        <taxon>Streptophyta</taxon>
        <taxon>Embryophyta</taxon>
        <taxon>Tracheophyta</taxon>
        <taxon>Spermatophyta</taxon>
        <taxon>Magnoliopsida</taxon>
        <taxon>eudicotyledons</taxon>
        <taxon>Gunneridae</taxon>
        <taxon>Pentapetalae</taxon>
        <taxon>rosids</taxon>
        <taxon>fabids</taxon>
        <taxon>Fabales</taxon>
        <taxon>Fabaceae</taxon>
        <taxon>Papilionoideae</taxon>
        <taxon>50 kb inversion clade</taxon>
        <taxon>NPAAA clade</taxon>
        <taxon>Hologalegina</taxon>
        <taxon>IRL clade</taxon>
        <taxon>Trifolieae</taxon>
        <taxon>Trifolium</taxon>
    </lineage>
</organism>
<dbReference type="AlphaFoldDB" id="A0A392PLJ1"/>
<sequence>AVFRNRARFYGSSGSGRFIPVSAVFLPVLRTNGFYGLPGPDWVPVSGSTGSTGRSGPVFKTLLCPDSPMDCY</sequence>
<proteinExistence type="predicted"/>
<protein>
    <submittedName>
        <fullName evidence="1">Uncharacterized protein</fullName>
    </submittedName>
</protein>
<comment type="caution">
    <text evidence="1">The sequence shown here is derived from an EMBL/GenBank/DDBJ whole genome shotgun (WGS) entry which is preliminary data.</text>
</comment>
<name>A0A392PLJ1_9FABA</name>
<gene>
    <name evidence="1" type="ORF">A2U01_0033424</name>
</gene>
<dbReference type="EMBL" id="LXQA010083726">
    <property type="protein sequence ID" value="MCI12320.1"/>
    <property type="molecule type" value="Genomic_DNA"/>
</dbReference>
<evidence type="ECO:0000313" key="1">
    <source>
        <dbReference type="EMBL" id="MCI12320.1"/>
    </source>
</evidence>
<reference evidence="1 2" key="1">
    <citation type="journal article" date="2018" name="Front. Plant Sci.">
        <title>Red Clover (Trifolium pratense) and Zigzag Clover (T. medium) - A Picture of Genomic Similarities and Differences.</title>
        <authorList>
            <person name="Dluhosova J."/>
            <person name="Istvanek J."/>
            <person name="Nedelnik J."/>
            <person name="Repkova J."/>
        </authorList>
    </citation>
    <scope>NUCLEOTIDE SEQUENCE [LARGE SCALE GENOMIC DNA]</scope>
    <source>
        <strain evidence="2">cv. 10/8</strain>
        <tissue evidence="1">Leaf</tissue>
    </source>
</reference>